<feature type="domain" description="Baseplate hub protein gp44-like N-terminal" evidence="2">
    <location>
        <begin position="8"/>
        <end position="91"/>
    </location>
</feature>
<dbReference type="Pfam" id="PF21683">
    <property type="entry name" value="GpP-like_1st"/>
    <property type="match status" value="1"/>
</dbReference>
<dbReference type="PIRSF" id="PIRSF004440">
    <property type="entry name" value="GpP"/>
    <property type="match status" value="1"/>
</dbReference>
<dbReference type="InterPro" id="IPR054034">
    <property type="entry name" value="NMB1110-like_C"/>
</dbReference>
<reference evidence="6 7" key="1">
    <citation type="submission" date="2020-07" db="EMBL/GenBank/DDBJ databases">
        <title>Genomic diversity of species in the Neisseriaceae family.</title>
        <authorList>
            <person name="Vincent A.T."/>
            <person name="Bernet E."/>
            <person name="Veyrier F.J."/>
        </authorList>
    </citation>
    <scope>NUCLEOTIDE SEQUENCE [LARGE SCALE GENOMIC DNA]</scope>
    <source>
        <strain evidence="6 7">DSM 22244</strain>
    </source>
</reference>
<protein>
    <submittedName>
        <fullName evidence="6">Phage tail protein</fullName>
    </submittedName>
</protein>
<dbReference type="KEGG" id="nsg:H3L94_09110"/>
<dbReference type="Gene3D" id="2.30.300.10">
    <property type="entry name" value="Baseplate protein-like domain - beta roll fold"/>
    <property type="match status" value="1"/>
</dbReference>
<dbReference type="Pfam" id="PF22255">
    <property type="entry name" value="Gp44-like_2nd"/>
    <property type="match status" value="1"/>
</dbReference>
<dbReference type="EMBL" id="CP059567">
    <property type="protein sequence ID" value="QMT40004.1"/>
    <property type="molecule type" value="Genomic_DNA"/>
</dbReference>
<dbReference type="InterPro" id="IPR026276">
    <property type="entry name" value="Baseplate_GpP"/>
</dbReference>
<dbReference type="Pfam" id="PF22630">
    <property type="entry name" value="NMB1110_3rd"/>
    <property type="match status" value="1"/>
</dbReference>
<feature type="domain" description="Baseplate hub protein gp44/GpP-like second" evidence="4">
    <location>
        <begin position="93"/>
        <end position="174"/>
    </location>
</feature>
<dbReference type="InterPro" id="IPR023399">
    <property type="entry name" value="Baseplate-like_2-layer_sand"/>
</dbReference>
<dbReference type="Gene3D" id="3.55.50.10">
    <property type="entry name" value="Baseplate protein-like domains"/>
    <property type="match status" value="1"/>
</dbReference>
<sequence length="372" mass="40939">MPTPDNTVSLLINGQTHGQWTDYDIDSDLLTPADDFAVTLGRPVDAKPDAVQPGDKVQVRVGSDTVLSGRIDRVETRTEKGGKTLTITGRDEAAVLLDCSCPIFDAQDMDLPQIIDKIVKPLGLTQIRIDAARTQRTHKVQIEPGSRAWDALVQYAEANGLWPWVEPDGTLVVGGPDYTAPPVADLILRLDGRGNNIEQLEVERDLSPRYSEVTVLGQSHSGRHNIRATAKDEGFKLHRPLIVVEADVDDKAEAERKAKKRLADGRLEALTITATVKGHRNDDGVLWQPGQRIRVMSEPDGLDAIYFLMARKFAGGRGQPTHTVLTLKEDGAWVLDADPPKRQGQQGNGNRRRRSGRRRNGGSAEKQLQILD</sequence>
<dbReference type="Proteomes" id="UP000514752">
    <property type="component" value="Chromosome"/>
</dbReference>
<dbReference type="AlphaFoldDB" id="A0A7D7RUC0"/>
<organism evidence="6 7">
    <name type="scientific">Neisseria shayeganii</name>
    <dbReference type="NCBI Taxonomy" id="607712"/>
    <lineage>
        <taxon>Bacteria</taxon>
        <taxon>Pseudomonadati</taxon>
        <taxon>Pseudomonadota</taxon>
        <taxon>Betaproteobacteria</taxon>
        <taxon>Neisseriales</taxon>
        <taxon>Neisseriaceae</taxon>
        <taxon>Neisseria</taxon>
    </lineage>
</organism>
<dbReference type="InterPro" id="IPR053981">
    <property type="entry name" value="Gp44/GpP-like_2nd"/>
</dbReference>
<accession>A0A7D7RUC0</accession>
<evidence type="ECO:0000313" key="6">
    <source>
        <dbReference type="EMBL" id="QMT40004.1"/>
    </source>
</evidence>
<feature type="compositionally biased region" description="Basic residues" evidence="1">
    <location>
        <begin position="350"/>
        <end position="360"/>
    </location>
</feature>
<name>A0A7D7RUC0_9NEIS</name>
<feature type="domain" description="Tail protein NMB1110-like C-terminal" evidence="3">
    <location>
        <begin position="264"/>
        <end position="331"/>
    </location>
</feature>
<dbReference type="Pfam" id="PF22174">
    <property type="entry name" value="NMB1110-like_C"/>
    <property type="match status" value="1"/>
</dbReference>
<feature type="domain" description="Tail protein NMB1110-like third" evidence="5">
    <location>
        <begin position="209"/>
        <end position="260"/>
    </location>
</feature>
<evidence type="ECO:0000259" key="3">
    <source>
        <dbReference type="Pfam" id="PF22174"/>
    </source>
</evidence>
<gene>
    <name evidence="6" type="ORF">H3L94_09110</name>
</gene>
<evidence type="ECO:0000256" key="1">
    <source>
        <dbReference type="SAM" id="MobiDB-lite"/>
    </source>
</evidence>
<dbReference type="InterPro" id="IPR054482">
    <property type="entry name" value="NMB1110-like_3rd"/>
</dbReference>
<evidence type="ECO:0000259" key="2">
    <source>
        <dbReference type="Pfam" id="PF21683"/>
    </source>
</evidence>
<evidence type="ECO:0000259" key="4">
    <source>
        <dbReference type="Pfam" id="PF22255"/>
    </source>
</evidence>
<evidence type="ECO:0000259" key="5">
    <source>
        <dbReference type="Pfam" id="PF22630"/>
    </source>
</evidence>
<evidence type="ECO:0000313" key="7">
    <source>
        <dbReference type="Proteomes" id="UP000514752"/>
    </source>
</evidence>
<dbReference type="SUPFAM" id="SSF69279">
    <property type="entry name" value="Phage tail proteins"/>
    <property type="match status" value="2"/>
</dbReference>
<dbReference type="RefSeq" id="WP_182121762.1">
    <property type="nucleotide sequence ID" value="NZ_CP059567.1"/>
</dbReference>
<proteinExistence type="predicted"/>
<dbReference type="InterPro" id="IPR049354">
    <property type="entry name" value="GpP-like_N"/>
</dbReference>
<dbReference type="Gene3D" id="3.30.1920.10">
    <property type="entry name" value="Baseplate protein-like domains - 2 layer sandwich fold"/>
    <property type="match status" value="1"/>
</dbReference>
<feature type="region of interest" description="Disordered" evidence="1">
    <location>
        <begin position="335"/>
        <end position="372"/>
    </location>
</feature>